<evidence type="ECO:0000313" key="2">
    <source>
        <dbReference type="EMBL" id="SEL03301.1"/>
    </source>
</evidence>
<dbReference type="OrthoDB" id="6659578at2"/>
<dbReference type="Gene3D" id="3.90.950.20">
    <property type="entry name" value="CinA-like"/>
    <property type="match status" value="1"/>
</dbReference>
<protein>
    <submittedName>
        <fullName evidence="2">Nicotinamide-nucleotide amidase</fullName>
    </submittedName>
</protein>
<dbReference type="InterPro" id="IPR036653">
    <property type="entry name" value="CinA-like_C"/>
</dbReference>
<accession>A0A1H7LWI7</accession>
<dbReference type="InterPro" id="IPR008136">
    <property type="entry name" value="CinA_C"/>
</dbReference>
<gene>
    <name evidence="2" type="ORF">SAMN05661044_01791</name>
</gene>
<dbReference type="STRING" id="407022.SAMN05661044_01791"/>
<keyword evidence="3" id="KW-1185">Reference proteome</keyword>
<evidence type="ECO:0000313" key="3">
    <source>
        <dbReference type="Proteomes" id="UP000199421"/>
    </source>
</evidence>
<dbReference type="RefSeq" id="WP_093322309.1">
    <property type="nucleotide sequence ID" value="NZ_FOAF01000001.1"/>
</dbReference>
<dbReference type="AlphaFoldDB" id="A0A1H7LWI7"/>
<dbReference type="EMBL" id="FOAF01000001">
    <property type="protein sequence ID" value="SEL03301.1"/>
    <property type="molecule type" value="Genomic_DNA"/>
</dbReference>
<feature type="domain" description="CinA C-terminal" evidence="1">
    <location>
        <begin position="9"/>
        <end position="151"/>
    </location>
</feature>
<evidence type="ECO:0000259" key="1">
    <source>
        <dbReference type="Pfam" id="PF02464"/>
    </source>
</evidence>
<dbReference type="NCBIfam" id="TIGR00199">
    <property type="entry name" value="PncC_domain"/>
    <property type="match status" value="1"/>
</dbReference>
<organism evidence="2 3">
    <name type="scientific">Olivibacter domesticus</name>
    <name type="common">Pseudosphingobacterium domesticum</name>
    <dbReference type="NCBI Taxonomy" id="407022"/>
    <lineage>
        <taxon>Bacteria</taxon>
        <taxon>Pseudomonadati</taxon>
        <taxon>Bacteroidota</taxon>
        <taxon>Sphingobacteriia</taxon>
        <taxon>Sphingobacteriales</taxon>
        <taxon>Sphingobacteriaceae</taxon>
        <taxon>Olivibacter</taxon>
    </lineage>
</organism>
<proteinExistence type="predicted"/>
<dbReference type="Pfam" id="PF02464">
    <property type="entry name" value="CinA"/>
    <property type="match status" value="1"/>
</dbReference>
<dbReference type="Proteomes" id="UP000199421">
    <property type="component" value="Unassembled WGS sequence"/>
</dbReference>
<name>A0A1H7LWI7_OLID1</name>
<reference evidence="3" key="1">
    <citation type="submission" date="2016-10" db="EMBL/GenBank/DDBJ databases">
        <authorList>
            <person name="Varghese N."/>
            <person name="Submissions S."/>
        </authorList>
    </citation>
    <scope>NUCLEOTIDE SEQUENCE [LARGE SCALE GENOMIC DNA]</scope>
    <source>
        <strain evidence="3">DSM 18733</strain>
    </source>
</reference>
<sequence>MTNLDSAAIEQCDKLLSDKKLTIAFVESATAGSLSAAFARLPHAGSFLKGGIVCYDACVKKDLLGISKELIEQYTPESTEVTRALAVKLKEIISADVIVSVTGLTTPGGSENEQKPVGTMFFCILINGKATDNKVIFTGSQDMIISKTIEQISLSIIKALA</sequence>
<dbReference type="SUPFAM" id="SSF142433">
    <property type="entry name" value="CinA-like"/>
    <property type="match status" value="1"/>
</dbReference>